<proteinExistence type="predicted"/>
<dbReference type="PANTHER" id="PTHR31672">
    <property type="entry name" value="BNACNNG10540D PROTEIN"/>
    <property type="match status" value="1"/>
</dbReference>
<gene>
    <name evidence="2" type="ORF">ILEXP_LOCUS22416</name>
</gene>
<organism evidence="2 3">
    <name type="scientific">Ilex paraguariensis</name>
    <name type="common">yerba mate</name>
    <dbReference type="NCBI Taxonomy" id="185542"/>
    <lineage>
        <taxon>Eukaryota</taxon>
        <taxon>Viridiplantae</taxon>
        <taxon>Streptophyta</taxon>
        <taxon>Embryophyta</taxon>
        <taxon>Tracheophyta</taxon>
        <taxon>Spermatophyta</taxon>
        <taxon>Magnoliopsida</taxon>
        <taxon>eudicotyledons</taxon>
        <taxon>Gunneridae</taxon>
        <taxon>Pentapetalae</taxon>
        <taxon>asterids</taxon>
        <taxon>campanulids</taxon>
        <taxon>Aquifoliales</taxon>
        <taxon>Aquifoliaceae</taxon>
        <taxon>Ilex</taxon>
    </lineage>
</organism>
<keyword evidence="3" id="KW-1185">Reference proteome</keyword>
<dbReference type="SUPFAM" id="SSF50965">
    <property type="entry name" value="Galactose oxidase, central domain"/>
    <property type="match status" value="1"/>
</dbReference>
<dbReference type="InterPro" id="IPR011043">
    <property type="entry name" value="Gal_Oxase/kelch_b-propeller"/>
</dbReference>
<dbReference type="InterPro" id="IPR001810">
    <property type="entry name" value="F-box_dom"/>
</dbReference>
<dbReference type="Proteomes" id="UP001642360">
    <property type="component" value="Unassembled WGS sequence"/>
</dbReference>
<evidence type="ECO:0000259" key="1">
    <source>
        <dbReference type="PROSITE" id="PS50181"/>
    </source>
</evidence>
<dbReference type="AlphaFoldDB" id="A0ABC8SA66"/>
<dbReference type="InterPro" id="IPR017451">
    <property type="entry name" value="F-box-assoc_interact_dom"/>
</dbReference>
<accession>A0ABC8SA66</accession>
<dbReference type="SUPFAM" id="SSF81383">
    <property type="entry name" value="F-box domain"/>
    <property type="match status" value="1"/>
</dbReference>
<dbReference type="Pfam" id="PF00646">
    <property type="entry name" value="F-box"/>
    <property type="match status" value="1"/>
</dbReference>
<name>A0ABC8SA66_9AQUA</name>
<dbReference type="InterPro" id="IPR050796">
    <property type="entry name" value="SCF_F-box_component"/>
</dbReference>
<comment type="caution">
    <text evidence="2">The sequence shown here is derived from an EMBL/GenBank/DDBJ whole genome shotgun (WGS) entry which is preliminary data.</text>
</comment>
<dbReference type="PANTHER" id="PTHR31672:SF13">
    <property type="entry name" value="F-BOX PROTEIN CPR30-LIKE"/>
    <property type="match status" value="1"/>
</dbReference>
<dbReference type="InterPro" id="IPR006527">
    <property type="entry name" value="F-box-assoc_dom_typ1"/>
</dbReference>
<feature type="domain" description="F-box" evidence="1">
    <location>
        <begin position="5"/>
        <end position="51"/>
    </location>
</feature>
<dbReference type="SMART" id="SM00256">
    <property type="entry name" value="FBOX"/>
    <property type="match status" value="1"/>
</dbReference>
<dbReference type="Gene3D" id="1.20.1280.50">
    <property type="match status" value="1"/>
</dbReference>
<reference evidence="2 3" key="1">
    <citation type="submission" date="2024-02" db="EMBL/GenBank/DDBJ databases">
        <authorList>
            <person name="Vignale AGUSTIN F."/>
            <person name="Sosa J E."/>
            <person name="Modenutti C."/>
        </authorList>
    </citation>
    <scope>NUCLEOTIDE SEQUENCE [LARGE SCALE GENOMIC DNA]</scope>
</reference>
<evidence type="ECO:0000313" key="3">
    <source>
        <dbReference type="Proteomes" id="UP001642360"/>
    </source>
</evidence>
<dbReference type="CDD" id="cd22157">
    <property type="entry name" value="F-box_AtFBW1-like"/>
    <property type="match status" value="1"/>
</dbReference>
<dbReference type="NCBIfam" id="TIGR01640">
    <property type="entry name" value="F_box_assoc_1"/>
    <property type="match status" value="1"/>
</dbReference>
<evidence type="ECO:0000313" key="2">
    <source>
        <dbReference type="EMBL" id="CAK9154109.1"/>
    </source>
</evidence>
<dbReference type="Pfam" id="PF07734">
    <property type="entry name" value="FBA_1"/>
    <property type="match status" value="1"/>
</dbReference>
<sequence length="369" mass="42028">MAQDSKPQPFIPHEIVVKILSRLPVKSLLQLRCVSKLWRSLISSPQFAKTHLDVSSKNKDYAKHRLIFISACYRYCLKTCSLQSMLYEPSVTAIDVECPISEYSLVGCCNGLVCIAVNYESIFLWNPSTRESKKLTDYGVTLKNIDSIALGFGYDESSDDYKVVGIFVDWCNWDSYENDVQVYSLRTDTWKRIEQFPGGTSVDFRGKLASGALHWAWGSDMQSTDWVIVSLDLAKEMSRTIAQPNYVNDEFSSMLGVLGECLCILRQYGNFAELWVMKEYGKSDSWSKIATMSYSMFPKLRNQYDTPICISEDGKILLSMRREVGLYNPKDNTVEYPEVHNSGACFEHMTYVESLVSPNVDKGAERQQQ</sequence>
<dbReference type="InterPro" id="IPR036047">
    <property type="entry name" value="F-box-like_dom_sf"/>
</dbReference>
<protein>
    <recommendedName>
        <fullName evidence="1">F-box domain-containing protein</fullName>
    </recommendedName>
</protein>
<dbReference type="EMBL" id="CAUOFW020002493">
    <property type="protein sequence ID" value="CAK9154109.1"/>
    <property type="molecule type" value="Genomic_DNA"/>
</dbReference>
<dbReference type="PROSITE" id="PS50181">
    <property type="entry name" value="FBOX"/>
    <property type="match status" value="1"/>
</dbReference>